<evidence type="ECO:0000256" key="1">
    <source>
        <dbReference type="ARBA" id="ARBA00023015"/>
    </source>
</evidence>
<dbReference type="Pfam" id="PF01418">
    <property type="entry name" value="HTH_6"/>
    <property type="match status" value="1"/>
</dbReference>
<dbReference type="InterPro" id="IPR000281">
    <property type="entry name" value="HTH_RpiR"/>
</dbReference>
<dbReference type="SUPFAM" id="SSF53697">
    <property type="entry name" value="SIS domain"/>
    <property type="match status" value="1"/>
</dbReference>
<dbReference type="InterPro" id="IPR036388">
    <property type="entry name" value="WH-like_DNA-bd_sf"/>
</dbReference>
<keyword evidence="6" id="KW-0614">Plasmid</keyword>
<dbReference type="GO" id="GO:0097367">
    <property type="term" value="F:carbohydrate derivative binding"/>
    <property type="evidence" value="ECO:0007669"/>
    <property type="project" value="InterPro"/>
</dbReference>
<comment type="caution">
    <text evidence="6">The sequence shown here is derived from an EMBL/GenBank/DDBJ whole genome shotgun (WGS) entry which is preliminary data.</text>
</comment>
<dbReference type="CDD" id="cd05013">
    <property type="entry name" value="SIS_RpiR"/>
    <property type="match status" value="1"/>
</dbReference>
<protein>
    <submittedName>
        <fullName evidence="6">Transcriptional regulator</fullName>
    </submittedName>
</protein>
<sequence length="302" mass="33287">MAADDVRQMLQKGPLHARIIERFDDMSQQLQQAARHILEHPQEVALVSMRELARNAGVQPSTMTRLAKFLGFSGYEDFRGQHADVIRVSVEGFAARALQRNDGAANGEGLAQRMLQGLSAQVARLCEPETLMRLNIIAERLGEARRIYVLGLRSCHSVAWHFHYVMTLLGEKTVHLDSPAGTSGDALIRATSQDVLLAISIKPYSHQTLELAEAARNKGVGIVAITDSEVSPLVTIAENVVLFSTESQTFFHTLTPALAISEVLCGLLATRDRVASLDELRRADQHLLSMNTYASSIPRRKI</sequence>
<evidence type="ECO:0000259" key="4">
    <source>
        <dbReference type="PROSITE" id="PS51071"/>
    </source>
</evidence>
<dbReference type="PROSITE" id="PS51464">
    <property type="entry name" value="SIS"/>
    <property type="match status" value="1"/>
</dbReference>
<feature type="domain" description="HTH rpiR-type" evidence="4">
    <location>
        <begin position="13"/>
        <end position="89"/>
    </location>
</feature>
<dbReference type="InterPro" id="IPR035472">
    <property type="entry name" value="RpiR-like_SIS"/>
</dbReference>
<proteinExistence type="predicted"/>
<dbReference type="GO" id="GO:0003700">
    <property type="term" value="F:DNA-binding transcription factor activity"/>
    <property type="evidence" value="ECO:0007669"/>
    <property type="project" value="InterPro"/>
</dbReference>
<keyword evidence="2" id="KW-0238">DNA-binding</keyword>
<dbReference type="SUPFAM" id="SSF46689">
    <property type="entry name" value="Homeodomain-like"/>
    <property type="match status" value="1"/>
</dbReference>
<organism evidence="6 7">
    <name type="scientific">Rhizobium favelukesii</name>
    <dbReference type="NCBI Taxonomy" id="348824"/>
    <lineage>
        <taxon>Bacteria</taxon>
        <taxon>Pseudomonadati</taxon>
        <taxon>Pseudomonadota</taxon>
        <taxon>Alphaproteobacteria</taxon>
        <taxon>Hyphomicrobiales</taxon>
        <taxon>Rhizobiaceae</taxon>
        <taxon>Rhizobium/Agrobacterium group</taxon>
        <taxon>Rhizobium</taxon>
    </lineage>
</organism>
<dbReference type="InterPro" id="IPR009057">
    <property type="entry name" value="Homeodomain-like_sf"/>
</dbReference>
<dbReference type="InterPro" id="IPR046348">
    <property type="entry name" value="SIS_dom_sf"/>
</dbReference>
<evidence type="ECO:0000256" key="3">
    <source>
        <dbReference type="ARBA" id="ARBA00023163"/>
    </source>
</evidence>
<dbReference type="InterPro" id="IPR001347">
    <property type="entry name" value="SIS_dom"/>
</dbReference>
<dbReference type="Gene3D" id="1.10.10.10">
    <property type="entry name" value="Winged helix-like DNA-binding domain superfamily/Winged helix DNA-binding domain"/>
    <property type="match status" value="1"/>
</dbReference>
<keyword evidence="3" id="KW-0804">Transcription</keyword>
<evidence type="ECO:0000259" key="5">
    <source>
        <dbReference type="PROSITE" id="PS51464"/>
    </source>
</evidence>
<evidence type="ECO:0000256" key="2">
    <source>
        <dbReference type="ARBA" id="ARBA00023125"/>
    </source>
</evidence>
<dbReference type="Pfam" id="PF01380">
    <property type="entry name" value="SIS"/>
    <property type="match status" value="1"/>
</dbReference>
<dbReference type="Proteomes" id="UP000019443">
    <property type="component" value="Unassembled WGS sequence"/>
</dbReference>
<dbReference type="PROSITE" id="PS51071">
    <property type="entry name" value="HTH_RPIR"/>
    <property type="match status" value="1"/>
</dbReference>
<feature type="domain" description="SIS" evidence="5">
    <location>
        <begin position="137"/>
        <end position="302"/>
    </location>
</feature>
<evidence type="ECO:0000313" key="7">
    <source>
        <dbReference type="Proteomes" id="UP000019443"/>
    </source>
</evidence>
<geneLocation type="plasmid" evidence="6">
    <name>pLPU83b</name>
</geneLocation>
<name>W6RG14_9HYPH</name>
<gene>
    <name evidence="6" type="ORF">LPU83_pLPU83b_0177</name>
</gene>
<evidence type="ECO:0000313" key="6">
    <source>
        <dbReference type="EMBL" id="CDM60172.1"/>
    </source>
</evidence>
<keyword evidence="1" id="KW-0805">Transcription regulation</keyword>
<keyword evidence="7" id="KW-1185">Reference proteome</keyword>
<dbReference type="EMBL" id="CBYB010000011">
    <property type="protein sequence ID" value="CDM60172.1"/>
    <property type="molecule type" value="Genomic_DNA"/>
</dbReference>
<dbReference type="InterPro" id="IPR047640">
    <property type="entry name" value="RpiR-like"/>
</dbReference>
<dbReference type="AlphaFoldDB" id="W6RG14"/>
<dbReference type="GO" id="GO:0003677">
    <property type="term" value="F:DNA binding"/>
    <property type="evidence" value="ECO:0007669"/>
    <property type="project" value="UniProtKB-KW"/>
</dbReference>
<dbReference type="PANTHER" id="PTHR30514">
    <property type="entry name" value="GLUCOKINASE"/>
    <property type="match status" value="1"/>
</dbReference>
<reference evidence="6" key="1">
    <citation type="submission" date="2013-11" db="EMBL/GenBank/DDBJ databases">
        <title>Draft genome sequence of the broad-host-range Rhizobium sp. LPU83 strain, a member of the low-genetic diversity Oregon-like Rhizobium sp. group.</title>
        <authorList>
            <person name="Wibberg D."/>
            <person name="Puehler A."/>
            <person name="Schlueter A."/>
        </authorList>
    </citation>
    <scope>NUCLEOTIDE SEQUENCE [LARGE SCALE GENOMIC DNA]</scope>
    <source>
        <strain evidence="6">LPU83</strain>
        <plasmid evidence="6">pLPU83b</plasmid>
    </source>
</reference>
<dbReference type="PANTHER" id="PTHR30514:SF18">
    <property type="entry name" value="RPIR-FAMILY TRANSCRIPTIONAL REGULATOR"/>
    <property type="match status" value="1"/>
</dbReference>
<dbReference type="Gene3D" id="3.40.50.10490">
    <property type="entry name" value="Glucose-6-phosphate isomerase like protein, domain 1"/>
    <property type="match status" value="1"/>
</dbReference>
<dbReference type="GO" id="GO:1901135">
    <property type="term" value="P:carbohydrate derivative metabolic process"/>
    <property type="evidence" value="ECO:0007669"/>
    <property type="project" value="InterPro"/>
</dbReference>
<accession>W6RG14</accession>